<name>A0ABQ9H831_9NEOP</name>
<feature type="region of interest" description="Disordered" evidence="1">
    <location>
        <begin position="1"/>
        <end position="37"/>
    </location>
</feature>
<comment type="caution">
    <text evidence="2">The sequence shown here is derived from an EMBL/GenBank/DDBJ whole genome shotgun (WGS) entry which is preliminary data.</text>
</comment>
<evidence type="ECO:0000313" key="2">
    <source>
        <dbReference type="EMBL" id="KAJ8880421.1"/>
    </source>
</evidence>
<gene>
    <name evidence="2" type="ORF">PR048_016890</name>
</gene>
<feature type="compositionally biased region" description="Basic and acidic residues" evidence="1">
    <location>
        <begin position="1"/>
        <end position="15"/>
    </location>
</feature>
<dbReference type="Proteomes" id="UP001159363">
    <property type="component" value="Chromosome 5"/>
</dbReference>
<feature type="compositionally biased region" description="Basic and acidic residues" evidence="1">
    <location>
        <begin position="530"/>
        <end position="540"/>
    </location>
</feature>
<protein>
    <submittedName>
        <fullName evidence="2">Uncharacterized protein</fullName>
    </submittedName>
</protein>
<accession>A0ABQ9H831</accession>
<evidence type="ECO:0000313" key="3">
    <source>
        <dbReference type="Proteomes" id="UP001159363"/>
    </source>
</evidence>
<keyword evidence="3" id="KW-1185">Reference proteome</keyword>
<proteinExistence type="predicted"/>
<sequence>MKGLGKREILEETRRPAASPGTIPTCENPGATPPGNRTPFTWVGGDSVYSATNYSDIALIVSTASGNPDNLSQEIEREGANPDPQVPRLLIRLKNCASAKNHVTGTETALPTTLYSCLRLGIGSKDQTLLVKHTPGTITQAYGCDICSENLNAWRSWLLKRLSYVLNMPSLMSRHGQSHEVMSREASGLEPTIISMSCRTTIRIRHTLRDYGFFEVIRVRPSHIVYYTAAHTLPSQTPVLPSSAEMMKKMPQCALYLLTQPEEEDYDEEKYEEEVETTIKNLGGVTSMPQGTQLQDGAGDPQCDGPARSKQQRHMAPLCIKHAFAGILARPRDEETTLDSPRKYKGWTCLFYVMRGHLATILFLQGRFYECSLSRVALATHNTDSVRPPSLANSLGQSGTTIPEQAPFVTQSGAERSPRVSGATLSAVRPTTVEGCVVEETGGEHDDQVKPISYYGGRHDLTKEDTSSGPAHVFRDTRAVGLVVISPSQPPRYKRSTCESWANDLPELGQPPYSESRRQIRGQETFSQGEVRKDEGGGRSKVREEIWTALIIEVLRADEDD</sequence>
<organism evidence="2 3">
    <name type="scientific">Dryococelus australis</name>
    <dbReference type="NCBI Taxonomy" id="614101"/>
    <lineage>
        <taxon>Eukaryota</taxon>
        <taxon>Metazoa</taxon>
        <taxon>Ecdysozoa</taxon>
        <taxon>Arthropoda</taxon>
        <taxon>Hexapoda</taxon>
        <taxon>Insecta</taxon>
        <taxon>Pterygota</taxon>
        <taxon>Neoptera</taxon>
        <taxon>Polyneoptera</taxon>
        <taxon>Phasmatodea</taxon>
        <taxon>Verophasmatodea</taxon>
        <taxon>Anareolatae</taxon>
        <taxon>Phasmatidae</taxon>
        <taxon>Eurycanthinae</taxon>
        <taxon>Dryococelus</taxon>
    </lineage>
</organism>
<reference evidence="2 3" key="1">
    <citation type="submission" date="2023-02" db="EMBL/GenBank/DDBJ databases">
        <title>LHISI_Scaffold_Assembly.</title>
        <authorList>
            <person name="Stuart O.P."/>
            <person name="Cleave R."/>
            <person name="Magrath M.J.L."/>
            <person name="Mikheyev A.S."/>
        </authorList>
    </citation>
    <scope>NUCLEOTIDE SEQUENCE [LARGE SCALE GENOMIC DNA]</scope>
    <source>
        <strain evidence="2">Daus_M_001</strain>
        <tissue evidence="2">Leg muscle</tissue>
    </source>
</reference>
<dbReference type="EMBL" id="JARBHB010000006">
    <property type="protein sequence ID" value="KAJ8880421.1"/>
    <property type="molecule type" value="Genomic_DNA"/>
</dbReference>
<feature type="region of interest" description="Disordered" evidence="1">
    <location>
        <begin position="283"/>
        <end position="309"/>
    </location>
</feature>
<feature type="region of interest" description="Disordered" evidence="1">
    <location>
        <begin position="503"/>
        <end position="540"/>
    </location>
</feature>
<evidence type="ECO:0000256" key="1">
    <source>
        <dbReference type="SAM" id="MobiDB-lite"/>
    </source>
</evidence>